<gene>
    <name evidence="1" type="ORF">SDC9_31523</name>
</gene>
<dbReference type="InterPro" id="IPR003749">
    <property type="entry name" value="ThiS/MoaD-like"/>
</dbReference>
<dbReference type="EMBL" id="VSSQ01000207">
    <property type="protein sequence ID" value="MPL85553.1"/>
    <property type="molecule type" value="Genomic_DNA"/>
</dbReference>
<dbReference type="Gene3D" id="3.10.20.30">
    <property type="match status" value="1"/>
</dbReference>
<protein>
    <recommendedName>
        <fullName evidence="2">Sulfur carrier protein CysO</fullName>
    </recommendedName>
</protein>
<sequence>MPQITIRSFARFRELFGEVNTLSVPEGTSVLGALLAFAKTQKDGMDELFPKGAFGSHIILMYNRERIDSDDAKTAHTAEGDEIVIYPPVSGG</sequence>
<organism evidence="1">
    <name type="scientific">bioreactor metagenome</name>
    <dbReference type="NCBI Taxonomy" id="1076179"/>
    <lineage>
        <taxon>unclassified sequences</taxon>
        <taxon>metagenomes</taxon>
        <taxon>ecological metagenomes</taxon>
    </lineage>
</organism>
<evidence type="ECO:0008006" key="2">
    <source>
        <dbReference type="Google" id="ProtNLM"/>
    </source>
</evidence>
<dbReference type="CDD" id="cd17040">
    <property type="entry name" value="Ubl_MoaD_like"/>
    <property type="match status" value="1"/>
</dbReference>
<evidence type="ECO:0000313" key="1">
    <source>
        <dbReference type="EMBL" id="MPL85553.1"/>
    </source>
</evidence>
<accession>A0A644V3Y4</accession>
<dbReference type="SUPFAM" id="SSF54285">
    <property type="entry name" value="MoaD/ThiS"/>
    <property type="match status" value="1"/>
</dbReference>
<dbReference type="Pfam" id="PF02597">
    <property type="entry name" value="ThiS"/>
    <property type="match status" value="1"/>
</dbReference>
<comment type="caution">
    <text evidence="1">The sequence shown here is derived from an EMBL/GenBank/DDBJ whole genome shotgun (WGS) entry which is preliminary data.</text>
</comment>
<dbReference type="AlphaFoldDB" id="A0A644V3Y4"/>
<name>A0A644V3Y4_9ZZZZ</name>
<dbReference type="InterPro" id="IPR012675">
    <property type="entry name" value="Beta-grasp_dom_sf"/>
</dbReference>
<dbReference type="InterPro" id="IPR016155">
    <property type="entry name" value="Mopterin_synth/thiamin_S_b"/>
</dbReference>
<proteinExistence type="predicted"/>
<reference evidence="1" key="1">
    <citation type="submission" date="2019-08" db="EMBL/GenBank/DDBJ databases">
        <authorList>
            <person name="Kucharzyk K."/>
            <person name="Murdoch R.W."/>
            <person name="Higgins S."/>
            <person name="Loffler F."/>
        </authorList>
    </citation>
    <scope>NUCLEOTIDE SEQUENCE</scope>
</reference>